<keyword evidence="1" id="KW-1133">Transmembrane helix</keyword>
<dbReference type="RefSeq" id="WP_148403704.1">
    <property type="nucleotide sequence ID" value="NZ_VSKK01000002.1"/>
</dbReference>
<keyword evidence="4" id="KW-1185">Reference proteome</keyword>
<dbReference type="Pfam" id="PF00535">
    <property type="entry name" value="Glycos_transf_2"/>
    <property type="match status" value="1"/>
</dbReference>
<dbReference type="GO" id="GO:0016740">
    <property type="term" value="F:transferase activity"/>
    <property type="evidence" value="ECO:0007669"/>
    <property type="project" value="UniProtKB-KW"/>
</dbReference>
<accession>A0A5D0R858</accession>
<sequence>MLSILIPTYNYDISRLVKEIHAQISELSIPFEICCYDDASTNKSVVETNQSIHNLPHTSYTVFTKNMGRSAIRNLLAQNAKFDWLLFLDADVLPKNNDFISKYLEAITEKTEVIYGGILYVEEKPNQSHLLRWVYGNEREALSTVNRNKNVYLSFLTLNFLIKKSVFSKVAFNENIPNLRHEDTLFSHNLKLADIEVTHIENPTYHLGLEESSHFLEKSLESVDALYLFLKQGLIPKDYTKITRVFFKLKPFGLHYVLALMYTIFEAYFKRNLLSKKPSLFIFDLCRLSYLCKLYTK</sequence>
<evidence type="ECO:0000259" key="2">
    <source>
        <dbReference type="Pfam" id="PF00535"/>
    </source>
</evidence>
<dbReference type="EMBL" id="VSKK01000002">
    <property type="protein sequence ID" value="TYB76868.1"/>
    <property type="molecule type" value="Genomic_DNA"/>
</dbReference>
<dbReference type="Proteomes" id="UP000323720">
    <property type="component" value="Unassembled WGS sequence"/>
</dbReference>
<comment type="caution">
    <text evidence="3">The sequence shown here is derived from an EMBL/GenBank/DDBJ whole genome shotgun (WGS) entry which is preliminary data.</text>
</comment>
<dbReference type="CDD" id="cd00761">
    <property type="entry name" value="Glyco_tranf_GTA_type"/>
    <property type="match status" value="1"/>
</dbReference>
<dbReference type="PANTHER" id="PTHR43685">
    <property type="entry name" value="GLYCOSYLTRANSFERASE"/>
    <property type="match status" value="1"/>
</dbReference>
<dbReference type="InterPro" id="IPR029044">
    <property type="entry name" value="Nucleotide-diphossugar_trans"/>
</dbReference>
<keyword evidence="1" id="KW-0812">Transmembrane</keyword>
<reference evidence="3 4" key="1">
    <citation type="submission" date="2019-08" db="EMBL/GenBank/DDBJ databases">
        <title>Genomes of Antarctic Bizionia species.</title>
        <authorList>
            <person name="Bowman J.P."/>
        </authorList>
    </citation>
    <scope>NUCLEOTIDE SEQUENCE [LARGE SCALE GENOMIC DNA]</scope>
    <source>
        <strain evidence="3 4">ADA-4</strain>
    </source>
</reference>
<evidence type="ECO:0000256" key="1">
    <source>
        <dbReference type="SAM" id="Phobius"/>
    </source>
</evidence>
<gene>
    <name evidence="3" type="ORF">ES674_09155</name>
</gene>
<evidence type="ECO:0000313" key="3">
    <source>
        <dbReference type="EMBL" id="TYB76868.1"/>
    </source>
</evidence>
<keyword evidence="3" id="KW-0808">Transferase</keyword>
<dbReference type="OrthoDB" id="761861at2"/>
<dbReference type="PANTHER" id="PTHR43685:SF2">
    <property type="entry name" value="GLYCOSYLTRANSFERASE 2-LIKE DOMAIN-CONTAINING PROTEIN"/>
    <property type="match status" value="1"/>
</dbReference>
<feature type="transmembrane region" description="Helical" evidence="1">
    <location>
        <begin position="252"/>
        <end position="269"/>
    </location>
</feature>
<dbReference type="AlphaFoldDB" id="A0A5D0R858"/>
<dbReference type="InterPro" id="IPR001173">
    <property type="entry name" value="Glyco_trans_2-like"/>
</dbReference>
<proteinExistence type="predicted"/>
<protein>
    <submittedName>
        <fullName evidence="3">Glycosyltransferase family 2 protein</fullName>
    </submittedName>
</protein>
<dbReference type="Gene3D" id="3.90.550.10">
    <property type="entry name" value="Spore Coat Polysaccharide Biosynthesis Protein SpsA, Chain A"/>
    <property type="match status" value="1"/>
</dbReference>
<dbReference type="InterPro" id="IPR050834">
    <property type="entry name" value="Glycosyltransf_2"/>
</dbReference>
<feature type="domain" description="Glycosyltransferase 2-like" evidence="2">
    <location>
        <begin position="3"/>
        <end position="145"/>
    </location>
</feature>
<organism evidence="3 4">
    <name type="scientific">Bizionia myxarmorum</name>
    <dbReference type="NCBI Taxonomy" id="291186"/>
    <lineage>
        <taxon>Bacteria</taxon>
        <taxon>Pseudomonadati</taxon>
        <taxon>Bacteroidota</taxon>
        <taxon>Flavobacteriia</taxon>
        <taxon>Flavobacteriales</taxon>
        <taxon>Flavobacteriaceae</taxon>
        <taxon>Bizionia</taxon>
    </lineage>
</organism>
<keyword evidence="1" id="KW-0472">Membrane</keyword>
<dbReference type="SUPFAM" id="SSF53448">
    <property type="entry name" value="Nucleotide-diphospho-sugar transferases"/>
    <property type="match status" value="1"/>
</dbReference>
<name>A0A5D0R858_9FLAO</name>
<evidence type="ECO:0000313" key="4">
    <source>
        <dbReference type="Proteomes" id="UP000323720"/>
    </source>
</evidence>